<accession>A0ABU8QHM6</accession>
<evidence type="ECO:0000256" key="1">
    <source>
        <dbReference type="ARBA" id="ARBA00023118"/>
    </source>
</evidence>
<reference evidence="2 3" key="1">
    <citation type="submission" date="2024-03" db="EMBL/GenBank/DDBJ databases">
        <title>Cognatishimia coralii sp. nov., a marine bacterium isolated from coral surrounding seawater.</title>
        <authorList>
            <person name="Liu X."/>
            <person name="Liu S."/>
            <person name="Sun H."/>
            <person name="Zhang Y."/>
        </authorList>
    </citation>
    <scope>NUCLEOTIDE SEQUENCE [LARGE SCALE GENOMIC DNA]</scope>
    <source>
        <strain evidence="2 3">D5M38</strain>
    </source>
</reference>
<comment type="caution">
    <text evidence="2">The sequence shown here is derived from an EMBL/GenBank/DDBJ whole genome shotgun (WGS) entry which is preliminary data.</text>
</comment>
<keyword evidence="1" id="KW-0051">Antiviral defense</keyword>
<name>A0ABU8QHM6_9RHOB</name>
<organism evidence="2 3">
    <name type="scientific">Cognatishimia coralii</name>
    <dbReference type="NCBI Taxonomy" id="3083254"/>
    <lineage>
        <taxon>Bacteria</taxon>
        <taxon>Pseudomonadati</taxon>
        <taxon>Pseudomonadota</taxon>
        <taxon>Alphaproteobacteria</taxon>
        <taxon>Rhodobacterales</taxon>
        <taxon>Paracoccaceae</taxon>
        <taxon>Cognatishimia</taxon>
    </lineage>
</organism>
<sequence length="401" mass="44752">MNSPFRTPLTDGELRRRASVFTLLDEIGDILDITRSQFERAKQSYNAVGDWLSGSTDPLLVKTLVYLQGSSSLGTAVKPIGRDEFDIDLICFCAAVSFGVSPQRLKAAVGNRLREHKTYAAILEEKKRCWRLNYAGDFHLDLSPTIANPHCYNGGELVPDRKLHDWHPTNPKAYKKLFDARAALQPRLTQKMVAMKRDQASVEPFPAYHSAKGVLRRVVQLLKRHRDVFFVNNTDEIAPISVIITTLAMQSYAYCVKRHVFEDALDVLIETIRMMPHFIEHPIIDGWAGYAVWNETTSGENFAEGWNKDARKPKAFDVWHATALRDFEALRDGVGHDVLTQNMQRSFGDSVTKPVLEKHLGNLGGARKSGSLLVAPALGLTTSKAAASPTSVPSNTFFGDQ</sequence>
<dbReference type="CDD" id="cd05400">
    <property type="entry name" value="NT_2-5OAS_ClassI-CCAase"/>
    <property type="match status" value="1"/>
</dbReference>
<dbReference type="Pfam" id="PF18144">
    <property type="entry name" value="SMODS"/>
    <property type="match status" value="1"/>
</dbReference>
<proteinExistence type="predicted"/>
<keyword evidence="3" id="KW-1185">Reference proteome</keyword>
<evidence type="ECO:0000313" key="2">
    <source>
        <dbReference type="EMBL" id="MEJ5218908.1"/>
    </source>
</evidence>
<dbReference type="InterPro" id="IPR006116">
    <property type="entry name" value="NT_2-5OAS_ClassI-CCAase"/>
</dbReference>
<dbReference type="RefSeq" id="WP_339403749.1">
    <property type="nucleotide sequence ID" value="NZ_JBBGAZ010000006.1"/>
</dbReference>
<gene>
    <name evidence="2" type="ORF">WG622_11680</name>
</gene>
<dbReference type="EMBL" id="JBBGAZ010000006">
    <property type="protein sequence ID" value="MEJ5218908.1"/>
    <property type="molecule type" value="Genomic_DNA"/>
</dbReference>
<dbReference type="Proteomes" id="UP001368270">
    <property type="component" value="Unassembled WGS sequence"/>
</dbReference>
<protein>
    <submittedName>
        <fullName evidence="2">Nucleotidyltransferase</fullName>
    </submittedName>
</protein>
<evidence type="ECO:0000313" key="3">
    <source>
        <dbReference type="Proteomes" id="UP001368270"/>
    </source>
</evidence>